<proteinExistence type="predicted"/>
<sequence length="50" mass="5444">MTDVCVHSCHFCPQVPLFSTTASHPKRHHGVTHAPAVHHPSVPIATPWIA</sequence>
<organism evidence="1">
    <name type="scientific">Anguilla anguilla</name>
    <name type="common">European freshwater eel</name>
    <name type="synonym">Muraena anguilla</name>
    <dbReference type="NCBI Taxonomy" id="7936"/>
    <lineage>
        <taxon>Eukaryota</taxon>
        <taxon>Metazoa</taxon>
        <taxon>Chordata</taxon>
        <taxon>Craniata</taxon>
        <taxon>Vertebrata</taxon>
        <taxon>Euteleostomi</taxon>
        <taxon>Actinopterygii</taxon>
        <taxon>Neopterygii</taxon>
        <taxon>Teleostei</taxon>
        <taxon>Anguilliformes</taxon>
        <taxon>Anguillidae</taxon>
        <taxon>Anguilla</taxon>
    </lineage>
</organism>
<reference evidence="1" key="2">
    <citation type="journal article" date="2015" name="Fish Shellfish Immunol.">
        <title>Early steps in the European eel (Anguilla anguilla)-Vibrio vulnificus interaction in the gills: Role of the RtxA13 toxin.</title>
        <authorList>
            <person name="Callol A."/>
            <person name="Pajuelo D."/>
            <person name="Ebbesson L."/>
            <person name="Teles M."/>
            <person name="MacKenzie S."/>
            <person name="Amaro C."/>
        </authorList>
    </citation>
    <scope>NUCLEOTIDE SEQUENCE</scope>
</reference>
<accession>A0A0E9UM54</accession>
<name>A0A0E9UM54_ANGAN</name>
<dbReference type="AlphaFoldDB" id="A0A0E9UM54"/>
<protein>
    <submittedName>
        <fullName evidence="1">Uncharacterized protein</fullName>
    </submittedName>
</protein>
<evidence type="ECO:0000313" key="1">
    <source>
        <dbReference type="EMBL" id="JAH66872.1"/>
    </source>
</evidence>
<reference evidence="1" key="1">
    <citation type="submission" date="2014-11" db="EMBL/GenBank/DDBJ databases">
        <authorList>
            <person name="Amaro Gonzalez C."/>
        </authorList>
    </citation>
    <scope>NUCLEOTIDE SEQUENCE</scope>
</reference>
<dbReference type="EMBL" id="GBXM01041705">
    <property type="protein sequence ID" value="JAH66872.1"/>
    <property type="molecule type" value="Transcribed_RNA"/>
</dbReference>